<keyword evidence="10" id="KW-1185">Reference proteome</keyword>
<dbReference type="Proteomes" id="UP001152759">
    <property type="component" value="Chromosome 3"/>
</dbReference>
<evidence type="ECO:0000313" key="9">
    <source>
        <dbReference type="EMBL" id="CAH0387287.1"/>
    </source>
</evidence>
<evidence type="ECO:0000256" key="7">
    <source>
        <dbReference type="ARBA" id="ARBA00023242"/>
    </source>
</evidence>
<evidence type="ECO:0000256" key="2">
    <source>
        <dbReference type="ARBA" id="ARBA00007864"/>
    </source>
</evidence>
<evidence type="ECO:0000313" key="10">
    <source>
        <dbReference type="Proteomes" id="UP001152759"/>
    </source>
</evidence>
<dbReference type="PANTHER" id="PTHR12898">
    <property type="entry name" value="MEDIATOR OF RNA POLYMERASE II TRANSCRIPTION SUBUNIT 24"/>
    <property type="match status" value="1"/>
</dbReference>
<dbReference type="AlphaFoldDB" id="A0A9P0ABU2"/>
<keyword evidence="5" id="KW-0010">Activator</keyword>
<dbReference type="PANTHER" id="PTHR12898:SF1">
    <property type="entry name" value="MEDIATOR OF RNA POLYMERASE II TRANSCRIPTION SUBUNIT 24"/>
    <property type="match status" value="1"/>
</dbReference>
<protein>
    <recommendedName>
        <fullName evidence="3">Mediator of RNA polymerase II transcription subunit 24</fullName>
    </recommendedName>
    <alternativeName>
        <fullName evidence="8">Mediator complex subunit 24</fullName>
    </alternativeName>
</protein>
<keyword evidence="4" id="KW-0805">Transcription regulation</keyword>
<gene>
    <name evidence="9" type="ORF">BEMITA_LOCUS6325</name>
</gene>
<dbReference type="EMBL" id="OU963864">
    <property type="protein sequence ID" value="CAH0387287.1"/>
    <property type="molecule type" value="Genomic_DNA"/>
</dbReference>
<keyword evidence="6" id="KW-0804">Transcription</keyword>
<accession>A0A9P0ABU2</accession>
<comment type="similarity">
    <text evidence="2">Belongs to the Mediator complex subunit 24 family.</text>
</comment>
<dbReference type="InterPro" id="IPR021429">
    <property type="entry name" value="Mediator_Med24"/>
</dbReference>
<reference evidence="9" key="1">
    <citation type="submission" date="2021-12" db="EMBL/GenBank/DDBJ databases">
        <authorList>
            <person name="King R."/>
        </authorList>
    </citation>
    <scope>NUCLEOTIDE SEQUENCE</scope>
</reference>
<evidence type="ECO:0000256" key="5">
    <source>
        <dbReference type="ARBA" id="ARBA00023159"/>
    </source>
</evidence>
<organism evidence="9 10">
    <name type="scientific">Bemisia tabaci</name>
    <name type="common">Sweetpotato whitefly</name>
    <name type="synonym">Aleurodes tabaci</name>
    <dbReference type="NCBI Taxonomy" id="7038"/>
    <lineage>
        <taxon>Eukaryota</taxon>
        <taxon>Metazoa</taxon>
        <taxon>Ecdysozoa</taxon>
        <taxon>Arthropoda</taxon>
        <taxon>Hexapoda</taxon>
        <taxon>Insecta</taxon>
        <taxon>Pterygota</taxon>
        <taxon>Neoptera</taxon>
        <taxon>Paraneoptera</taxon>
        <taxon>Hemiptera</taxon>
        <taxon>Sternorrhyncha</taxon>
        <taxon>Aleyrodoidea</taxon>
        <taxon>Aleyrodidae</taxon>
        <taxon>Aleyrodinae</taxon>
        <taxon>Bemisia</taxon>
    </lineage>
</organism>
<dbReference type="GO" id="GO:0016592">
    <property type="term" value="C:mediator complex"/>
    <property type="evidence" value="ECO:0007669"/>
    <property type="project" value="InterPro"/>
</dbReference>
<dbReference type="GO" id="GO:0003712">
    <property type="term" value="F:transcription coregulator activity"/>
    <property type="evidence" value="ECO:0007669"/>
    <property type="project" value="TreeGrafter"/>
</dbReference>
<name>A0A9P0ABU2_BEMTA</name>
<dbReference type="Pfam" id="PF11277">
    <property type="entry name" value="Med24_N"/>
    <property type="match status" value="1"/>
</dbReference>
<evidence type="ECO:0000256" key="4">
    <source>
        <dbReference type="ARBA" id="ARBA00023015"/>
    </source>
</evidence>
<dbReference type="GO" id="GO:0060261">
    <property type="term" value="P:positive regulation of transcription initiation by RNA polymerase II"/>
    <property type="evidence" value="ECO:0007669"/>
    <property type="project" value="TreeGrafter"/>
</dbReference>
<comment type="subcellular location">
    <subcellularLocation>
        <location evidence="1">Nucleus</location>
    </subcellularLocation>
</comment>
<proteinExistence type="inferred from homology"/>
<keyword evidence="7" id="KW-0539">Nucleus</keyword>
<evidence type="ECO:0000256" key="3">
    <source>
        <dbReference type="ARBA" id="ARBA00019693"/>
    </source>
</evidence>
<evidence type="ECO:0000256" key="6">
    <source>
        <dbReference type="ARBA" id="ARBA00023163"/>
    </source>
</evidence>
<evidence type="ECO:0000256" key="8">
    <source>
        <dbReference type="ARBA" id="ARBA00031960"/>
    </source>
</evidence>
<evidence type="ECO:0000256" key="1">
    <source>
        <dbReference type="ARBA" id="ARBA00004123"/>
    </source>
</evidence>
<sequence length="994" mass="111949">MEISKVTSKTSSLKALVLKAWRERWTDLQWGIHIKTILPRGVSGDVYNLADCILQQALVGFGPNQLVLSYLKHCLCCQLVSHAAVLQRISKFTSFNKHHCVISLLELLETIQPGITCRGKPEEGVLASAVLSLTHWLLQCYQQYLNNSSELQAEILSKTVSILEEMLKCDFTVAMLYLGKHEDKDVFKEIIGKCKELEEVLQTPTTEHGKSVLTSIKTICNLEVGPGGFSSNQGKAVDISEPLTHCIQPLLAIDALRSVNTDTQFFVNQLLLVQCLKSYSDKRLYCELIRASMMCLNDALGTNEESFWGAFNFLKVPCILQSLHSSKSKNGSSDTSIVESFELLLQYYPLLDIMDTRCDCACIECFLQELGKINLITEPQIKAIAASREVAVSNLHRTEASQAENTPTTMPISKVIIKAEQTLDGMLMALDAEYSKILESIPGVLCHVLKSFELMVAVAIVKGKLQTFVSKLIKFNECTKHVVSADTQTAEKKAMLFDITFLMLVSIVQRFGTQGVLPDKSSDSFFEQWVRDCLIEQFPKPPDNILNLCDAEKVTALLALLNSPKPDWKMGQVRWHEHCINVSGAIKEVLIAWQYNALSSSDVKRFLDAMRSQMLCLPVCATVWLCSYMHILHQDELLKPMNMVKQFLSPFVNEEAYQQDSFNERSQLMAQIIKKMLYELHPPPCTKSKPIILQYGLVWKRPMKDLLDIVWDNMMENGWLSIEDTRVLNSLYYICGSEWLVRYLIVELMTLKYSDNLNVGVDMIFAIFHLDIEQCTINLLRYVTNLLHSVKQCKEFIEPQSSAVAKLCTYCIYAAIQAQSNKASSSRKRTRKEMEAADDIEEELCPTNKILRLGNGMESSQGSDSSLGFLNGSKSSSSSDTHTPIKEPLLEALQILFKSLSFISAQSCVSQRTHFVFAFIKSLVLCGKQRSKIVLEHMPNNLIPKLMCALPELFTTNLILQLYDLNTPMGRKTTARDLALLRNIQMNSLVVGNV</sequence>